<name>A0A4Y8K0P5_9MICO</name>
<reference evidence="2 3" key="1">
    <citation type="submission" date="2019-03" db="EMBL/GenBank/DDBJ databases">
        <title>Genomics of glacier-inhabiting Cryobacterium strains.</title>
        <authorList>
            <person name="Liu Q."/>
            <person name="Xin Y.-H."/>
        </authorList>
    </citation>
    <scope>NUCLEOTIDE SEQUENCE [LARGE SCALE GENOMIC DNA]</scope>
    <source>
        <strain evidence="2 3">TMT1-51</strain>
    </source>
</reference>
<keyword evidence="3" id="KW-1185">Reference proteome</keyword>
<dbReference type="Proteomes" id="UP000297472">
    <property type="component" value="Unassembled WGS sequence"/>
</dbReference>
<protein>
    <submittedName>
        <fullName evidence="2">DUF1508 domain-containing protein</fullName>
    </submittedName>
</protein>
<evidence type="ECO:0000259" key="1">
    <source>
        <dbReference type="Pfam" id="PF07411"/>
    </source>
</evidence>
<evidence type="ECO:0000313" key="2">
    <source>
        <dbReference type="EMBL" id="TFD33424.1"/>
    </source>
</evidence>
<dbReference type="EMBL" id="SOHA01000005">
    <property type="protein sequence ID" value="TFD33424.1"/>
    <property type="molecule type" value="Genomic_DNA"/>
</dbReference>
<evidence type="ECO:0000313" key="3">
    <source>
        <dbReference type="Proteomes" id="UP000297472"/>
    </source>
</evidence>
<dbReference type="RefSeq" id="WP_134423599.1">
    <property type="nucleotide sequence ID" value="NZ_SOHA01000005.1"/>
</dbReference>
<dbReference type="Gene3D" id="2.30.29.80">
    <property type="match status" value="1"/>
</dbReference>
<dbReference type="InterPro" id="IPR010879">
    <property type="entry name" value="DUF1508"/>
</dbReference>
<dbReference type="InterPro" id="IPR036913">
    <property type="entry name" value="YegP-like_sf"/>
</dbReference>
<dbReference type="AlphaFoldDB" id="A0A4Y8K0P5"/>
<comment type="caution">
    <text evidence="2">The sequence shown here is derived from an EMBL/GenBank/DDBJ whole genome shotgun (WGS) entry which is preliminary data.</text>
</comment>
<proteinExistence type="predicted"/>
<organism evidence="2 3">
    <name type="scientific">Cryobacterium cryoconiti</name>
    <dbReference type="NCBI Taxonomy" id="1259239"/>
    <lineage>
        <taxon>Bacteria</taxon>
        <taxon>Bacillati</taxon>
        <taxon>Actinomycetota</taxon>
        <taxon>Actinomycetes</taxon>
        <taxon>Micrococcales</taxon>
        <taxon>Microbacteriaceae</taxon>
        <taxon>Cryobacterium</taxon>
    </lineage>
</organism>
<feature type="domain" description="DUF1508" evidence="1">
    <location>
        <begin position="10"/>
        <end position="50"/>
    </location>
</feature>
<dbReference type="OrthoDB" id="9802792at2"/>
<accession>A0A4Y8K0P5</accession>
<gene>
    <name evidence="2" type="ORF">E3T49_03865</name>
</gene>
<dbReference type="SUPFAM" id="SSF160113">
    <property type="entry name" value="YegP-like"/>
    <property type="match status" value="1"/>
</dbReference>
<dbReference type="Pfam" id="PF07411">
    <property type="entry name" value="DUF1508"/>
    <property type="match status" value="1"/>
</dbReference>
<sequence length="57" mass="6423">MAGKFEVYRDASGSYRFHFAADSGQTIPSPERYQTEDEALERVESLRANVSPRQPSS</sequence>